<evidence type="ECO:0000313" key="3">
    <source>
        <dbReference type="Proteomes" id="UP000024332"/>
    </source>
</evidence>
<gene>
    <name evidence="2" type="ORF">CM19_04850</name>
</gene>
<comment type="caution">
    <text evidence="2">The sequence shown here is derived from an EMBL/GenBank/DDBJ whole genome shotgun (WGS) entry which is preliminary data.</text>
</comment>
<accession>A0A031LS41</accession>
<evidence type="ECO:0000259" key="1">
    <source>
        <dbReference type="SMART" id="SM00849"/>
    </source>
</evidence>
<dbReference type="SMART" id="SM00849">
    <property type="entry name" value="Lactamase_B"/>
    <property type="match status" value="1"/>
</dbReference>
<dbReference type="Gene3D" id="3.60.15.10">
    <property type="entry name" value="Ribonuclease Z/Hydroxyacylglutathione hydrolase-like"/>
    <property type="match status" value="1"/>
</dbReference>
<dbReference type="Pfam" id="PF00753">
    <property type="entry name" value="Lactamase_B"/>
    <property type="match status" value="1"/>
</dbReference>
<dbReference type="AlphaFoldDB" id="A0A031LS41"/>
<dbReference type="Proteomes" id="UP000024332">
    <property type="component" value="Unassembled WGS sequence"/>
</dbReference>
<dbReference type="InterPro" id="IPR001279">
    <property type="entry name" value="Metallo-B-lactamas"/>
</dbReference>
<reference evidence="2 3" key="1">
    <citation type="submission" date="2014-03" db="EMBL/GenBank/DDBJ databases">
        <title>Draft genome sequence of the novel thermoacidophilic archaea Acidianus copahuensis ALE1 strain, isolated from Copahue volcanic area in Neuquen Argentina.</title>
        <authorList>
            <person name="Urbieta M.S."/>
            <person name="Rascovan N."/>
            <person name="Castro C."/>
            <person name="Revale S."/>
            <person name="Giaveno M.A."/>
            <person name="Vazquez M.P."/>
            <person name="Donati E.R."/>
        </authorList>
    </citation>
    <scope>NUCLEOTIDE SEQUENCE [LARGE SCALE GENOMIC DNA]</scope>
    <source>
        <strain evidence="2 3">ALE1</strain>
    </source>
</reference>
<dbReference type="InterPro" id="IPR050855">
    <property type="entry name" value="NDM-1-like"/>
</dbReference>
<name>A0A031LS41_9CREN</name>
<dbReference type="STRING" id="1160895.CM19_04850"/>
<keyword evidence="3" id="KW-1185">Reference proteome</keyword>
<dbReference type="PANTHER" id="PTHR42951:SF17">
    <property type="entry name" value="METALLO-BETA-LACTAMASE DOMAIN-CONTAINING PROTEIN"/>
    <property type="match status" value="1"/>
</dbReference>
<feature type="domain" description="Metallo-beta-lactamase" evidence="1">
    <location>
        <begin position="1"/>
        <end position="193"/>
    </location>
</feature>
<dbReference type="InterPro" id="IPR036866">
    <property type="entry name" value="RibonucZ/Hydroxyglut_hydro"/>
</dbReference>
<dbReference type="PANTHER" id="PTHR42951">
    <property type="entry name" value="METALLO-BETA-LACTAMASE DOMAIN-CONTAINING"/>
    <property type="match status" value="1"/>
</dbReference>
<dbReference type="CDD" id="cd07721">
    <property type="entry name" value="yflN-like_MBL-fold"/>
    <property type="match status" value="1"/>
</dbReference>
<sequence>MVLTDGPSGGLMIVDTSLPGYLDYIESYLKAWGYSLEDISDIVITHSHEDHAGNAEEIRRISKAKVYAHQDEVFGKQNYRISYEQVRKEIDVDKRDFEDTMRRISSLEYEIPKIDVKLKGGERIGKFEVLHVPGHTRGHIALFDGEILIVGDAVRNVDKISPPLDFFCWDYEKAVESYKRLISLPYRLLIPFHGEIFSRTL</sequence>
<dbReference type="SUPFAM" id="SSF56281">
    <property type="entry name" value="Metallo-hydrolase/oxidoreductase"/>
    <property type="match status" value="1"/>
</dbReference>
<evidence type="ECO:0000313" key="2">
    <source>
        <dbReference type="EMBL" id="EZQ09973.1"/>
    </source>
</evidence>
<proteinExistence type="predicted"/>
<protein>
    <submittedName>
        <fullName evidence="2">Beta-lactamase</fullName>
    </submittedName>
</protein>
<organism evidence="2 3">
    <name type="scientific">Candidatus Acidianus copahuensis</name>
    <dbReference type="NCBI Taxonomy" id="1160895"/>
    <lineage>
        <taxon>Archaea</taxon>
        <taxon>Thermoproteota</taxon>
        <taxon>Thermoprotei</taxon>
        <taxon>Sulfolobales</taxon>
        <taxon>Sulfolobaceae</taxon>
        <taxon>Acidianus</taxon>
    </lineage>
</organism>
<dbReference type="EMBL" id="JFZT01000036">
    <property type="protein sequence ID" value="EZQ09973.1"/>
    <property type="molecule type" value="Genomic_DNA"/>
</dbReference>